<protein>
    <submittedName>
        <fullName evidence="1">Baseplate wedge protein</fullName>
    </submittedName>
</protein>
<accession>A0A8S5PP37</accession>
<evidence type="ECO:0000313" key="1">
    <source>
        <dbReference type="EMBL" id="DAE08536.1"/>
    </source>
</evidence>
<organism evidence="1">
    <name type="scientific">Myoviridae sp. ctwwN25</name>
    <dbReference type="NCBI Taxonomy" id="2825209"/>
    <lineage>
        <taxon>Viruses</taxon>
        <taxon>Duplodnaviria</taxon>
        <taxon>Heunggongvirae</taxon>
        <taxon>Uroviricota</taxon>
        <taxon>Caudoviricetes</taxon>
    </lineage>
</organism>
<reference evidence="1" key="1">
    <citation type="journal article" date="2021" name="Proc. Natl. Acad. Sci. U.S.A.">
        <title>A Catalog of Tens of Thousands of Viruses from Human Metagenomes Reveals Hidden Associations with Chronic Diseases.</title>
        <authorList>
            <person name="Tisza M.J."/>
            <person name="Buck C.B."/>
        </authorList>
    </citation>
    <scope>NUCLEOTIDE SEQUENCE</scope>
    <source>
        <strain evidence="1">CtwwN25</strain>
    </source>
</reference>
<name>A0A8S5PP37_9CAUD</name>
<dbReference type="SUPFAM" id="SSF160719">
    <property type="entry name" value="gpW/gp25-like"/>
    <property type="match status" value="1"/>
</dbReference>
<proteinExistence type="predicted"/>
<dbReference type="EMBL" id="BK015472">
    <property type="protein sequence ID" value="DAE08536.1"/>
    <property type="molecule type" value="Genomic_DNA"/>
</dbReference>
<sequence length="130" mass="15241">MVSTINTHEYLFSVNEFNEPKVYKDSKAISQVLTHLLLLEPGTFQSHPDMGVGLVSKYRYTMEDKITDLKNDFKLQIEKYLPQYQGVQVEVFLQNHICYINVTIDNTIYAFYYDYETDNFQSTFKALADL</sequence>
<dbReference type="Gene3D" id="3.10.450.40">
    <property type="match status" value="1"/>
</dbReference>